<accession>A0ABP9BAV5</accession>
<sequence>MPSSALPHPGDVEQDDEIRRRVADDRFAALVRALEQEDPRFVRRVSAPTRGRLSAGGLMVFGGLVATVVLGALPLVLGLHLGVPALVVIGAVGCVALPVGVPILLGTVLRRMRPLLR</sequence>
<reference evidence="3" key="1">
    <citation type="journal article" date="2019" name="Int. J. Syst. Evol. Microbiol.">
        <title>The Global Catalogue of Microorganisms (GCM) 10K type strain sequencing project: providing services to taxonomists for standard genome sequencing and annotation.</title>
        <authorList>
            <consortium name="The Broad Institute Genomics Platform"/>
            <consortium name="The Broad Institute Genome Sequencing Center for Infectious Disease"/>
            <person name="Wu L."/>
            <person name="Ma J."/>
        </authorList>
    </citation>
    <scope>NUCLEOTIDE SEQUENCE [LARGE SCALE GENOMIC DNA]</scope>
    <source>
        <strain evidence="3">JCM 17979</strain>
    </source>
</reference>
<dbReference type="InterPro" id="IPR021401">
    <property type="entry name" value="DUF3040"/>
</dbReference>
<name>A0ABP9BAV5_9PSEU</name>
<organism evidence="2 3">
    <name type="scientific">Actinomycetospora chlora</name>
    <dbReference type="NCBI Taxonomy" id="663608"/>
    <lineage>
        <taxon>Bacteria</taxon>
        <taxon>Bacillati</taxon>
        <taxon>Actinomycetota</taxon>
        <taxon>Actinomycetes</taxon>
        <taxon>Pseudonocardiales</taxon>
        <taxon>Pseudonocardiaceae</taxon>
        <taxon>Actinomycetospora</taxon>
    </lineage>
</organism>
<gene>
    <name evidence="2" type="ORF">GCM10023200_30830</name>
</gene>
<keyword evidence="1" id="KW-0812">Transmembrane</keyword>
<evidence type="ECO:0008006" key="4">
    <source>
        <dbReference type="Google" id="ProtNLM"/>
    </source>
</evidence>
<evidence type="ECO:0000313" key="2">
    <source>
        <dbReference type="EMBL" id="GAA4793010.1"/>
    </source>
</evidence>
<evidence type="ECO:0000256" key="1">
    <source>
        <dbReference type="SAM" id="Phobius"/>
    </source>
</evidence>
<dbReference type="EMBL" id="BAABHO010000023">
    <property type="protein sequence ID" value="GAA4793010.1"/>
    <property type="molecule type" value="Genomic_DNA"/>
</dbReference>
<feature type="transmembrane region" description="Helical" evidence="1">
    <location>
        <begin position="83"/>
        <end position="109"/>
    </location>
</feature>
<protein>
    <recommendedName>
        <fullName evidence="4">DUF3040 domain-containing protein</fullName>
    </recommendedName>
</protein>
<proteinExistence type="predicted"/>
<comment type="caution">
    <text evidence="2">The sequence shown here is derived from an EMBL/GenBank/DDBJ whole genome shotgun (WGS) entry which is preliminary data.</text>
</comment>
<dbReference type="Pfam" id="PF11239">
    <property type="entry name" value="DUF3040"/>
    <property type="match status" value="1"/>
</dbReference>
<keyword evidence="1" id="KW-0472">Membrane</keyword>
<keyword evidence="3" id="KW-1185">Reference proteome</keyword>
<keyword evidence="1" id="KW-1133">Transmembrane helix</keyword>
<dbReference type="Proteomes" id="UP001500928">
    <property type="component" value="Unassembled WGS sequence"/>
</dbReference>
<evidence type="ECO:0000313" key="3">
    <source>
        <dbReference type="Proteomes" id="UP001500928"/>
    </source>
</evidence>
<feature type="transmembrane region" description="Helical" evidence="1">
    <location>
        <begin position="53"/>
        <end position="77"/>
    </location>
</feature>